<dbReference type="InterPro" id="IPR050271">
    <property type="entry name" value="UDP-glycosyltransferase"/>
</dbReference>
<dbReference type="Proteomes" id="UP000326759">
    <property type="component" value="Unassembled WGS sequence"/>
</dbReference>
<dbReference type="OrthoDB" id="6345490at2759"/>
<keyword evidence="2" id="KW-0328">Glycosyltransferase</keyword>
<dbReference type="Pfam" id="PF00201">
    <property type="entry name" value="UDPGT"/>
    <property type="match status" value="1"/>
</dbReference>
<feature type="region of interest" description="Disordered" evidence="4">
    <location>
        <begin position="1"/>
        <end position="22"/>
    </location>
</feature>
<accession>A0A5N5TJ63</accession>
<evidence type="ECO:0000256" key="1">
    <source>
        <dbReference type="ARBA" id="ARBA00009995"/>
    </source>
</evidence>
<gene>
    <name evidence="5" type="ORF">Anas_01645</name>
</gene>
<keyword evidence="3" id="KW-0808">Transferase</keyword>
<evidence type="ECO:0000313" key="5">
    <source>
        <dbReference type="EMBL" id="KAB7505540.1"/>
    </source>
</evidence>
<evidence type="ECO:0000256" key="4">
    <source>
        <dbReference type="SAM" id="MobiDB-lite"/>
    </source>
</evidence>
<name>A0A5N5TJ63_9CRUS</name>
<evidence type="ECO:0000313" key="6">
    <source>
        <dbReference type="Proteomes" id="UP000326759"/>
    </source>
</evidence>
<dbReference type="GO" id="GO:0008194">
    <property type="term" value="F:UDP-glycosyltransferase activity"/>
    <property type="evidence" value="ECO:0007669"/>
    <property type="project" value="InterPro"/>
</dbReference>
<reference evidence="5 6" key="1">
    <citation type="journal article" date="2019" name="PLoS Biol.">
        <title>Sex chromosomes control vertical transmission of feminizing Wolbachia symbionts in an isopod.</title>
        <authorList>
            <person name="Becking T."/>
            <person name="Chebbi M.A."/>
            <person name="Giraud I."/>
            <person name="Moumen B."/>
            <person name="Laverre T."/>
            <person name="Caubet Y."/>
            <person name="Peccoud J."/>
            <person name="Gilbert C."/>
            <person name="Cordaux R."/>
        </authorList>
    </citation>
    <scope>NUCLEOTIDE SEQUENCE [LARGE SCALE GENOMIC DNA]</scope>
    <source>
        <strain evidence="5">ANa2</strain>
        <tissue evidence="5">Whole body excluding digestive tract and cuticle</tissue>
    </source>
</reference>
<sequence>MTGSDGAMRGSTVNSGNCKRDGAESVLEQPHIQALKEEKFDLIIMSTFFNYCFLSFVHHFKVPFIYAWTTTLFGVFHDMIGNIDVPAISGFMYSETSFPFTFKQRLETAILNAIFKHSNEMNLEPKMHSMCIERRMCPPDTPPFSEFHKNASLIIVNSIRALEYPPRPSMPNVIYAGGAHLKPSKKLPKLN</sequence>
<dbReference type="AlphaFoldDB" id="A0A5N5TJ63"/>
<dbReference type="EMBL" id="SEYY01001199">
    <property type="protein sequence ID" value="KAB7505540.1"/>
    <property type="molecule type" value="Genomic_DNA"/>
</dbReference>
<keyword evidence="6" id="KW-1185">Reference proteome</keyword>
<organism evidence="5 6">
    <name type="scientific">Armadillidium nasatum</name>
    <dbReference type="NCBI Taxonomy" id="96803"/>
    <lineage>
        <taxon>Eukaryota</taxon>
        <taxon>Metazoa</taxon>
        <taxon>Ecdysozoa</taxon>
        <taxon>Arthropoda</taxon>
        <taxon>Crustacea</taxon>
        <taxon>Multicrustacea</taxon>
        <taxon>Malacostraca</taxon>
        <taxon>Eumalacostraca</taxon>
        <taxon>Peracarida</taxon>
        <taxon>Isopoda</taxon>
        <taxon>Oniscidea</taxon>
        <taxon>Crinocheta</taxon>
        <taxon>Armadillidiidae</taxon>
        <taxon>Armadillidium</taxon>
    </lineage>
</organism>
<evidence type="ECO:0000256" key="3">
    <source>
        <dbReference type="ARBA" id="ARBA00022679"/>
    </source>
</evidence>
<comment type="similarity">
    <text evidence="1">Belongs to the UDP-glycosyltransferase family.</text>
</comment>
<dbReference type="PANTHER" id="PTHR48043:SF145">
    <property type="entry name" value="FI06409P-RELATED"/>
    <property type="match status" value="1"/>
</dbReference>
<dbReference type="SUPFAM" id="SSF53756">
    <property type="entry name" value="UDP-Glycosyltransferase/glycogen phosphorylase"/>
    <property type="match status" value="1"/>
</dbReference>
<comment type="caution">
    <text evidence="5">The sequence shown here is derived from an EMBL/GenBank/DDBJ whole genome shotgun (WGS) entry which is preliminary data.</text>
</comment>
<proteinExistence type="inferred from homology"/>
<evidence type="ECO:0000256" key="2">
    <source>
        <dbReference type="ARBA" id="ARBA00022676"/>
    </source>
</evidence>
<dbReference type="Gene3D" id="3.40.50.2000">
    <property type="entry name" value="Glycogen Phosphorylase B"/>
    <property type="match status" value="1"/>
</dbReference>
<dbReference type="InterPro" id="IPR002213">
    <property type="entry name" value="UDP_glucos_trans"/>
</dbReference>
<protein>
    <submittedName>
        <fullName evidence="5">Uncharacterized protein</fullName>
    </submittedName>
</protein>
<dbReference type="PANTHER" id="PTHR48043">
    <property type="entry name" value="EG:EG0003.4 PROTEIN-RELATED"/>
    <property type="match status" value="1"/>
</dbReference>